<evidence type="ECO:0000313" key="5">
    <source>
        <dbReference type="Proteomes" id="UP000813462"/>
    </source>
</evidence>
<dbReference type="SUPFAM" id="SSF82153">
    <property type="entry name" value="FAS1 domain"/>
    <property type="match status" value="1"/>
</dbReference>
<dbReference type="Proteomes" id="UP000813462">
    <property type="component" value="Unassembled WGS sequence"/>
</dbReference>
<feature type="domain" description="FAS1" evidence="3">
    <location>
        <begin position="65"/>
        <end position="161"/>
    </location>
</feature>
<name>A0A978W4I5_ZIZJJ</name>
<evidence type="ECO:0000313" key="4">
    <source>
        <dbReference type="EMBL" id="KAH7546869.1"/>
    </source>
</evidence>
<evidence type="ECO:0000256" key="1">
    <source>
        <dbReference type="ARBA" id="ARBA00007843"/>
    </source>
</evidence>
<protein>
    <recommendedName>
        <fullName evidence="3">FAS1 domain-containing protein</fullName>
    </recommendedName>
</protein>
<comment type="similarity">
    <text evidence="1">Belongs to the fasciclin-like AGP family.</text>
</comment>
<evidence type="ECO:0000259" key="3">
    <source>
        <dbReference type="SMART" id="SM00554"/>
    </source>
</evidence>
<keyword evidence="2" id="KW-0732">Signal</keyword>
<reference evidence="4" key="1">
    <citation type="journal article" date="2021" name="Front. Plant Sci.">
        <title>Chromosome-Scale Genome Assembly for Chinese Sour Jujube and Insights Into Its Genome Evolution and Domestication Signature.</title>
        <authorList>
            <person name="Shen L.-Y."/>
            <person name="Luo H."/>
            <person name="Wang X.-L."/>
            <person name="Wang X.-M."/>
            <person name="Qiu X.-J."/>
            <person name="Liu H."/>
            <person name="Zhou S.-S."/>
            <person name="Jia K.-H."/>
            <person name="Nie S."/>
            <person name="Bao Y.-T."/>
            <person name="Zhang R.-G."/>
            <person name="Yun Q.-Z."/>
            <person name="Chai Y.-H."/>
            <person name="Lu J.-Y."/>
            <person name="Li Y."/>
            <person name="Zhao S.-W."/>
            <person name="Mao J.-F."/>
            <person name="Jia S.-G."/>
            <person name="Mao Y.-M."/>
        </authorList>
    </citation>
    <scope>NUCLEOTIDE SEQUENCE</scope>
    <source>
        <strain evidence="4">AT0</strain>
        <tissue evidence="4">Leaf</tissue>
    </source>
</reference>
<feature type="signal peptide" evidence="2">
    <location>
        <begin position="1"/>
        <end position="22"/>
    </location>
</feature>
<organism evidence="4 5">
    <name type="scientific">Ziziphus jujuba var. spinosa</name>
    <dbReference type="NCBI Taxonomy" id="714518"/>
    <lineage>
        <taxon>Eukaryota</taxon>
        <taxon>Viridiplantae</taxon>
        <taxon>Streptophyta</taxon>
        <taxon>Embryophyta</taxon>
        <taxon>Tracheophyta</taxon>
        <taxon>Spermatophyta</taxon>
        <taxon>Magnoliopsida</taxon>
        <taxon>eudicotyledons</taxon>
        <taxon>Gunneridae</taxon>
        <taxon>Pentapetalae</taxon>
        <taxon>rosids</taxon>
        <taxon>fabids</taxon>
        <taxon>Rosales</taxon>
        <taxon>Rhamnaceae</taxon>
        <taxon>Paliureae</taxon>
        <taxon>Ziziphus</taxon>
    </lineage>
</organism>
<dbReference type="PANTHER" id="PTHR33985">
    <property type="entry name" value="OS02G0491300 PROTEIN-RELATED"/>
    <property type="match status" value="1"/>
</dbReference>
<dbReference type="PANTHER" id="PTHR33985:SF29">
    <property type="entry name" value="FAS1 DOMAIN-CONTAINING PROTEIN"/>
    <property type="match status" value="1"/>
</dbReference>
<accession>A0A978W4I5</accession>
<dbReference type="InterPro" id="IPR052806">
    <property type="entry name" value="Fasciclin-like_AGP"/>
</dbReference>
<dbReference type="EMBL" id="JAEACU010000001">
    <property type="protein sequence ID" value="KAH7546869.1"/>
    <property type="molecule type" value="Genomic_DNA"/>
</dbReference>
<comment type="caution">
    <text evidence="4">The sequence shown here is derived from an EMBL/GenBank/DDBJ whole genome shotgun (WGS) entry which is preliminary data.</text>
</comment>
<feature type="chain" id="PRO_5037594147" description="FAS1 domain-containing protein" evidence="2">
    <location>
        <begin position="23"/>
        <end position="212"/>
    </location>
</feature>
<evidence type="ECO:0000256" key="2">
    <source>
        <dbReference type="SAM" id="SignalP"/>
    </source>
</evidence>
<dbReference type="Gene3D" id="2.30.180.10">
    <property type="entry name" value="FAS1 domain"/>
    <property type="match status" value="1"/>
</dbReference>
<sequence>MASKSLFCILVLVVLLSIQAEGNNNFNLAMASKALSDKGYHAMFMIFDVFFKTHDVSQWLIGNSTLIVSSPPNHAFFSSIYLQPLTLLQYHVVPLKLDIEALASTPYGPKIDTLLLGHPLVFTALPADEYASPNGVKVIEWNLNDDRGLIIHGIDNFFVPAFQTLIYPWLDVKNEFHAEVSSGNSWVIKELTKSISTISYGGYWFGSASALL</sequence>
<dbReference type="InterPro" id="IPR000782">
    <property type="entry name" value="FAS1_domain"/>
</dbReference>
<dbReference type="AlphaFoldDB" id="A0A978W4I5"/>
<proteinExistence type="inferred from homology"/>
<gene>
    <name evidence="4" type="ORF">FEM48_Zijuj01G0246700</name>
</gene>
<dbReference type="SMART" id="SM00554">
    <property type="entry name" value="FAS1"/>
    <property type="match status" value="1"/>
</dbReference>
<dbReference type="InterPro" id="IPR036378">
    <property type="entry name" value="FAS1_dom_sf"/>
</dbReference>